<evidence type="ECO:0000256" key="8">
    <source>
        <dbReference type="ARBA" id="ARBA00048212"/>
    </source>
</evidence>
<evidence type="ECO:0000313" key="11">
    <source>
        <dbReference type="EMBL" id="QMU26715.1"/>
    </source>
</evidence>
<dbReference type="FunFam" id="3.20.10.10:FF:000002">
    <property type="entry name" value="D-alanine aminotransferase"/>
    <property type="match status" value="1"/>
</dbReference>
<evidence type="ECO:0000256" key="9">
    <source>
        <dbReference type="ARBA" id="ARBA00048798"/>
    </source>
</evidence>
<comment type="similarity">
    <text evidence="5">Belongs to the class-IV pyridoxal-phosphate-dependent aminotransferase family.</text>
</comment>
<proteinExistence type="inferred from homology"/>
<evidence type="ECO:0000256" key="6">
    <source>
        <dbReference type="ARBA" id="ARBA00013053"/>
    </source>
</evidence>
<dbReference type="EMBL" id="CP055153">
    <property type="protein sequence ID" value="QMU26715.1"/>
    <property type="molecule type" value="Genomic_DNA"/>
</dbReference>
<dbReference type="EC" id="2.6.1.42" evidence="6"/>
<dbReference type="InterPro" id="IPR050571">
    <property type="entry name" value="Class-IV_PLP-Dep_Aminotrnsfr"/>
</dbReference>
<keyword evidence="11" id="KW-0808">Transferase</keyword>
<dbReference type="RefSeq" id="WP_182413919.1">
    <property type="nucleotide sequence ID" value="NZ_CP055153.1"/>
</dbReference>
<comment type="pathway">
    <text evidence="3">Amino-acid biosynthesis; L-valine biosynthesis; L-valine from pyruvate: step 4/4.</text>
</comment>
<evidence type="ECO:0000256" key="5">
    <source>
        <dbReference type="ARBA" id="ARBA00009320"/>
    </source>
</evidence>
<keyword evidence="11" id="KW-0032">Aminotransferase</keyword>
<comment type="cofactor">
    <cofactor evidence="1">
        <name>pyridoxal 5'-phosphate</name>
        <dbReference type="ChEBI" id="CHEBI:597326"/>
    </cofactor>
</comment>
<evidence type="ECO:0000313" key="12">
    <source>
        <dbReference type="Proteomes" id="UP000514509"/>
    </source>
</evidence>
<protein>
    <recommendedName>
        <fullName evidence="6">branched-chain-amino-acid transaminase</fullName>
        <ecNumber evidence="6">2.6.1.42</ecNumber>
    </recommendedName>
</protein>
<comment type="catalytic activity">
    <reaction evidence="9">
        <text>L-isoleucine + 2-oxoglutarate = (S)-3-methyl-2-oxopentanoate + L-glutamate</text>
        <dbReference type="Rhea" id="RHEA:24801"/>
        <dbReference type="ChEBI" id="CHEBI:16810"/>
        <dbReference type="ChEBI" id="CHEBI:29985"/>
        <dbReference type="ChEBI" id="CHEBI:35146"/>
        <dbReference type="ChEBI" id="CHEBI:58045"/>
        <dbReference type="EC" id="2.6.1.42"/>
    </reaction>
</comment>
<evidence type="ECO:0000256" key="1">
    <source>
        <dbReference type="ARBA" id="ARBA00001933"/>
    </source>
</evidence>
<dbReference type="GO" id="GO:0008652">
    <property type="term" value="P:amino acid biosynthetic process"/>
    <property type="evidence" value="ECO:0007669"/>
    <property type="project" value="UniProtKB-ARBA"/>
</dbReference>
<comment type="catalytic activity">
    <reaction evidence="10">
        <text>L-leucine + 2-oxoglutarate = 4-methyl-2-oxopentanoate + L-glutamate</text>
        <dbReference type="Rhea" id="RHEA:18321"/>
        <dbReference type="ChEBI" id="CHEBI:16810"/>
        <dbReference type="ChEBI" id="CHEBI:17865"/>
        <dbReference type="ChEBI" id="CHEBI:29985"/>
        <dbReference type="ChEBI" id="CHEBI:57427"/>
        <dbReference type="EC" id="2.6.1.42"/>
    </reaction>
</comment>
<name>A0A7L7L2A0_9BACT</name>
<dbReference type="GO" id="GO:0004084">
    <property type="term" value="F:branched-chain-amino-acid transaminase activity"/>
    <property type="evidence" value="ECO:0007669"/>
    <property type="project" value="UniProtKB-EC"/>
</dbReference>
<dbReference type="InterPro" id="IPR001544">
    <property type="entry name" value="Aminotrans_IV"/>
</dbReference>
<dbReference type="Proteomes" id="UP000514509">
    <property type="component" value="Chromosome"/>
</dbReference>
<gene>
    <name evidence="11" type="ORF">HUW48_01110</name>
</gene>
<dbReference type="GO" id="GO:0046394">
    <property type="term" value="P:carboxylic acid biosynthetic process"/>
    <property type="evidence" value="ECO:0007669"/>
    <property type="project" value="UniProtKB-ARBA"/>
</dbReference>
<comment type="pathway">
    <text evidence="4">Amino-acid biosynthesis; L-leucine biosynthesis; L-leucine from 3-methyl-2-oxobutanoate: step 4/4.</text>
</comment>
<dbReference type="InterPro" id="IPR036038">
    <property type="entry name" value="Aminotransferase-like"/>
</dbReference>
<dbReference type="PANTHER" id="PTHR42743:SF11">
    <property type="entry name" value="AMINODEOXYCHORISMATE LYASE"/>
    <property type="match status" value="1"/>
</dbReference>
<comment type="pathway">
    <text evidence="2">Amino-acid biosynthesis; L-isoleucine biosynthesis; L-isoleucine from 2-oxobutanoate: step 4/4.</text>
</comment>
<organism evidence="11 12">
    <name type="scientific">Adhaeribacter radiodurans</name>
    <dbReference type="NCBI Taxonomy" id="2745197"/>
    <lineage>
        <taxon>Bacteria</taxon>
        <taxon>Pseudomonadati</taxon>
        <taxon>Bacteroidota</taxon>
        <taxon>Cytophagia</taxon>
        <taxon>Cytophagales</taxon>
        <taxon>Hymenobacteraceae</taxon>
        <taxon>Adhaeribacter</taxon>
    </lineage>
</organism>
<accession>A0A7L7L2A0</accession>
<keyword evidence="12" id="KW-1185">Reference proteome</keyword>
<evidence type="ECO:0000256" key="4">
    <source>
        <dbReference type="ARBA" id="ARBA00005072"/>
    </source>
</evidence>
<comment type="catalytic activity">
    <reaction evidence="8">
        <text>L-valine + 2-oxoglutarate = 3-methyl-2-oxobutanoate + L-glutamate</text>
        <dbReference type="Rhea" id="RHEA:24813"/>
        <dbReference type="ChEBI" id="CHEBI:11851"/>
        <dbReference type="ChEBI" id="CHEBI:16810"/>
        <dbReference type="ChEBI" id="CHEBI:29985"/>
        <dbReference type="ChEBI" id="CHEBI:57762"/>
        <dbReference type="EC" id="2.6.1.42"/>
    </reaction>
</comment>
<evidence type="ECO:0000256" key="7">
    <source>
        <dbReference type="ARBA" id="ARBA00022898"/>
    </source>
</evidence>
<dbReference type="Pfam" id="PF01063">
    <property type="entry name" value="Aminotran_4"/>
    <property type="match status" value="1"/>
</dbReference>
<dbReference type="PANTHER" id="PTHR42743">
    <property type="entry name" value="AMINO-ACID AMINOTRANSFERASE"/>
    <property type="match status" value="1"/>
</dbReference>
<evidence type="ECO:0000256" key="2">
    <source>
        <dbReference type="ARBA" id="ARBA00004824"/>
    </source>
</evidence>
<dbReference type="Gene3D" id="3.30.470.10">
    <property type="match status" value="1"/>
</dbReference>
<dbReference type="KEGG" id="add:HUW48_01110"/>
<dbReference type="Gene3D" id="3.20.10.10">
    <property type="entry name" value="D-amino Acid Aminotransferase, subunit A, domain 2"/>
    <property type="match status" value="1"/>
</dbReference>
<dbReference type="InterPro" id="IPR043131">
    <property type="entry name" value="BCAT-like_N"/>
</dbReference>
<reference evidence="11 12" key="1">
    <citation type="submission" date="2020-08" db="EMBL/GenBank/DDBJ databases">
        <title>Adhaeribacter dokdonensis sp. nov., isolated from the rhizosphere of Elymus tsukushiensis, a plant native to the Dokdo Islands, Republic of Korea.</title>
        <authorList>
            <person name="Ghim S.Y."/>
        </authorList>
    </citation>
    <scope>NUCLEOTIDE SEQUENCE [LARGE SCALE GENOMIC DNA]</scope>
    <source>
        <strain evidence="11 12">KUDC8001</strain>
    </source>
</reference>
<evidence type="ECO:0000256" key="10">
    <source>
        <dbReference type="ARBA" id="ARBA00049229"/>
    </source>
</evidence>
<dbReference type="InterPro" id="IPR043132">
    <property type="entry name" value="BCAT-like_C"/>
</dbReference>
<dbReference type="AlphaFoldDB" id="A0A7L7L2A0"/>
<dbReference type="CDD" id="cd00449">
    <property type="entry name" value="PLPDE_IV"/>
    <property type="match status" value="1"/>
</dbReference>
<dbReference type="SUPFAM" id="SSF56752">
    <property type="entry name" value="D-aminoacid aminotransferase-like PLP-dependent enzymes"/>
    <property type="match status" value="1"/>
</dbReference>
<keyword evidence="7" id="KW-0663">Pyridoxal phosphate</keyword>
<sequence length="285" mass="31831">MSSSPNLYVYHHGEIILLQDAFLHISDLAVQRGYGIFDFFKIQNNVPLFLDDYLARFYESARLMDLSVPFAPAELKKVLYQLMEKNQIPESGIKMVLTGGYSEDGFTPAAPNLIITQQPVSLPPAEVVEQGIKIITYSFVRELAQAKTINYTTGIRLMKEVKAQNATDVLYHHNNVITEFPRCNFFIITQDNQVRTPGEDVLKGITRKNVLELAAKKYPTEAGAITLTDLAQAKEAFLTSTTKRIIPIVQVNDQLISNGKPGSVTLDLLQDLAALENQQAMLNVL</sequence>
<evidence type="ECO:0000256" key="3">
    <source>
        <dbReference type="ARBA" id="ARBA00004931"/>
    </source>
</evidence>